<organism evidence="2 3">
    <name type="scientific">Candidatus Parvarchaeum acidiphilum ARMAN-4</name>
    <dbReference type="NCBI Taxonomy" id="662760"/>
    <lineage>
        <taxon>Archaea</taxon>
        <taxon>Candidatus Parvarchaeota</taxon>
        <taxon>Candidatus Parvarchaeum</taxon>
    </lineage>
</organism>
<feature type="domain" description="TRM5/TYW2-like N-terminal" evidence="1">
    <location>
        <begin position="4"/>
        <end position="64"/>
    </location>
</feature>
<dbReference type="EMBL" id="GG730076">
    <property type="protein sequence ID" value="EEZ92501.1"/>
    <property type="molecule type" value="Genomic_DNA"/>
</dbReference>
<dbReference type="AlphaFoldDB" id="D2EGM6"/>
<reference evidence="2 3" key="1">
    <citation type="journal article" date="2010" name="Proc. Natl. Acad. Sci. U.S.A.">
        <title>Enigmatic, ultrasmall, uncultivated Archaea.</title>
        <authorList>
            <person name="Baker B.J."/>
            <person name="Comolli L.R."/>
            <person name="Dick G.J."/>
            <person name="Hauser L.J."/>
            <person name="Hyatt D."/>
            <person name="Dill B.D."/>
            <person name="Land M.L."/>
            <person name="Verberkmoes N.C."/>
            <person name="Hettich R.L."/>
            <person name="Banfield J.F."/>
        </authorList>
    </citation>
    <scope>NUCLEOTIDE SEQUENCE [LARGE SCALE GENOMIC DNA]</scope>
</reference>
<protein>
    <recommendedName>
        <fullName evidence="1">TRM5/TYW2-like N-terminal domain-containing protein</fullName>
    </recommendedName>
</protein>
<evidence type="ECO:0000259" key="1">
    <source>
        <dbReference type="Pfam" id="PF25133"/>
    </source>
</evidence>
<accession>D2EGM6</accession>
<dbReference type="InterPro" id="IPR056744">
    <property type="entry name" value="TRM5/TYW2-like_N"/>
</dbReference>
<dbReference type="Gene3D" id="3.30.300.110">
    <property type="entry name" value="Met-10+ protein-like domains"/>
    <property type="match status" value="1"/>
</dbReference>
<dbReference type="Proteomes" id="UP000009375">
    <property type="component" value="Unassembled WGS sequence"/>
</dbReference>
<sequence length="97" mass="11287">MEKGRLNKGFDIVGNIAIVKFDGKLTKNQKLTAIKDILNKNKNVNTIFQKIGMVQGEERIPQLKKVNWKQQCCFIQRKWLLLLGRRTESLFLSKNVK</sequence>
<evidence type="ECO:0000313" key="3">
    <source>
        <dbReference type="Proteomes" id="UP000009375"/>
    </source>
</evidence>
<dbReference type="Pfam" id="PF25133">
    <property type="entry name" value="TYW2_N_2"/>
    <property type="match status" value="1"/>
</dbReference>
<proteinExistence type="predicted"/>
<gene>
    <name evidence="2" type="ORF">BJBARM4_0925</name>
</gene>
<evidence type="ECO:0000313" key="2">
    <source>
        <dbReference type="EMBL" id="EEZ92501.1"/>
    </source>
</evidence>
<name>D2EGM6_PARA4</name>